<protein>
    <submittedName>
        <fullName evidence="2">Uncharacterized protein</fullName>
    </submittedName>
</protein>
<accession>A0A9P6T4Z9</accession>
<feature type="compositionally biased region" description="Polar residues" evidence="1">
    <location>
        <begin position="1"/>
        <end position="10"/>
    </location>
</feature>
<keyword evidence="3" id="KW-1185">Reference proteome</keyword>
<feature type="compositionally biased region" description="Low complexity" evidence="1">
    <location>
        <begin position="21"/>
        <end position="34"/>
    </location>
</feature>
<dbReference type="Proteomes" id="UP000886653">
    <property type="component" value="Unassembled WGS sequence"/>
</dbReference>
<evidence type="ECO:0000256" key="1">
    <source>
        <dbReference type="SAM" id="MobiDB-lite"/>
    </source>
</evidence>
<dbReference type="EMBL" id="MU167650">
    <property type="protein sequence ID" value="KAG0139282.1"/>
    <property type="molecule type" value="Genomic_DNA"/>
</dbReference>
<feature type="region of interest" description="Disordered" evidence="1">
    <location>
        <begin position="1"/>
        <end position="75"/>
    </location>
</feature>
<gene>
    <name evidence="2" type="ORF">CROQUDRAFT_101804</name>
</gene>
<comment type="caution">
    <text evidence="2">The sequence shown here is derived from an EMBL/GenBank/DDBJ whole genome shotgun (WGS) entry which is preliminary data.</text>
</comment>
<dbReference type="AlphaFoldDB" id="A0A9P6T4Z9"/>
<sequence length="75" mass="7873">MVPSLSQTVAATLDMKVPHASEFSTSSNSNDNNNQATPHQNQHLVGIKKTMSGSNGGEQSHQSTAFGEGLGKFTV</sequence>
<feature type="compositionally biased region" description="Polar residues" evidence="1">
    <location>
        <begin position="51"/>
        <end position="65"/>
    </location>
</feature>
<evidence type="ECO:0000313" key="3">
    <source>
        <dbReference type="Proteomes" id="UP000886653"/>
    </source>
</evidence>
<name>A0A9P6T4Z9_9BASI</name>
<reference evidence="2" key="1">
    <citation type="submission" date="2013-11" db="EMBL/GenBank/DDBJ databases">
        <title>Genome sequence of the fusiform rust pathogen reveals effectors for host alternation and coevolution with pine.</title>
        <authorList>
            <consortium name="DOE Joint Genome Institute"/>
            <person name="Smith K."/>
            <person name="Pendleton A."/>
            <person name="Kubisiak T."/>
            <person name="Anderson C."/>
            <person name="Salamov A."/>
            <person name="Aerts A."/>
            <person name="Riley R."/>
            <person name="Clum A."/>
            <person name="Lindquist E."/>
            <person name="Ence D."/>
            <person name="Campbell M."/>
            <person name="Kronenberg Z."/>
            <person name="Feau N."/>
            <person name="Dhillon B."/>
            <person name="Hamelin R."/>
            <person name="Burleigh J."/>
            <person name="Smith J."/>
            <person name="Yandell M."/>
            <person name="Nelson C."/>
            <person name="Grigoriev I."/>
            <person name="Davis J."/>
        </authorList>
    </citation>
    <scope>NUCLEOTIDE SEQUENCE</scope>
    <source>
        <strain evidence="2">G11</strain>
    </source>
</reference>
<proteinExistence type="predicted"/>
<organism evidence="2 3">
    <name type="scientific">Cronartium quercuum f. sp. fusiforme G11</name>
    <dbReference type="NCBI Taxonomy" id="708437"/>
    <lineage>
        <taxon>Eukaryota</taxon>
        <taxon>Fungi</taxon>
        <taxon>Dikarya</taxon>
        <taxon>Basidiomycota</taxon>
        <taxon>Pucciniomycotina</taxon>
        <taxon>Pucciniomycetes</taxon>
        <taxon>Pucciniales</taxon>
        <taxon>Coleosporiaceae</taxon>
        <taxon>Cronartium</taxon>
    </lineage>
</organism>
<evidence type="ECO:0000313" key="2">
    <source>
        <dbReference type="EMBL" id="KAG0139282.1"/>
    </source>
</evidence>